<dbReference type="STRING" id="543379.A0A232ELJ0"/>
<dbReference type="OrthoDB" id="10029243at2759"/>
<gene>
    <name evidence="6" type="ORF">TSAR_013797</name>
</gene>
<evidence type="ECO:0000259" key="5">
    <source>
        <dbReference type="PROSITE" id="PS51805"/>
    </source>
</evidence>
<dbReference type="PANTHER" id="PTHR14955">
    <property type="entry name" value="RETINOIC ACID INDUCED 1/TRANSCRIPTION FACTOR 20"/>
    <property type="match status" value="1"/>
</dbReference>
<name>A0A232ELJ0_9HYME</name>
<dbReference type="EMBL" id="NNAY01003571">
    <property type="protein sequence ID" value="OXU19172.1"/>
    <property type="molecule type" value="Genomic_DNA"/>
</dbReference>
<evidence type="ECO:0000256" key="4">
    <source>
        <dbReference type="ARBA" id="ARBA00022833"/>
    </source>
</evidence>
<keyword evidence="2" id="KW-0479">Metal-binding</keyword>
<organism evidence="6 7">
    <name type="scientific">Trichomalopsis sarcophagae</name>
    <dbReference type="NCBI Taxonomy" id="543379"/>
    <lineage>
        <taxon>Eukaryota</taxon>
        <taxon>Metazoa</taxon>
        <taxon>Ecdysozoa</taxon>
        <taxon>Arthropoda</taxon>
        <taxon>Hexapoda</taxon>
        <taxon>Insecta</taxon>
        <taxon>Pterygota</taxon>
        <taxon>Neoptera</taxon>
        <taxon>Endopterygota</taxon>
        <taxon>Hymenoptera</taxon>
        <taxon>Apocrita</taxon>
        <taxon>Proctotrupomorpha</taxon>
        <taxon>Chalcidoidea</taxon>
        <taxon>Pteromalidae</taxon>
        <taxon>Pteromalinae</taxon>
        <taxon>Trichomalopsis</taxon>
    </lineage>
</organism>
<dbReference type="GO" id="GO:0005634">
    <property type="term" value="C:nucleus"/>
    <property type="evidence" value="ECO:0007669"/>
    <property type="project" value="TreeGrafter"/>
</dbReference>
<dbReference type="InterPro" id="IPR013083">
    <property type="entry name" value="Znf_RING/FYVE/PHD"/>
</dbReference>
<dbReference type="Pfam" id="PF13771">
    <property type="entry name" value="zf-HC5HC2H"/>
    <property type="match status" value="1"/>
</dbReference>
<sequence length="324" mass="35489">MSPSAFLFFAAGGSGGGGGSCSPVFWGTFGRKIGEVWQPPSLRLPNGVVTAGPRRSSLERNAKLFRSCGLSVILCTCCSPGPTEHSLQSVASIRNHQQSTPPPRLNRQQCARTTGQNFKCMQILNVSAYFIPGDESNISDLLLAAIAGQHKFCVTPTILSDLFGPYLIEKNWNEDSTFVNEQETAILSKGESIHAHSLEYSAVEDQLLSKWRRKKTKIHDNSKNLYMGMVTLGDDDRQWEVWLHEQCIIWTAGVFITGGRICGLQDAVWDATKSICDTCGLTGANIGCIKRGCKSVAHYCCALTSGWLLDTNHFLPKCNAHENT</sequence>
<dbReference type="InterPro" id="IPR052440">
    <property type="entry name" value="Trans_Reg/Chrom_Remod"/>
</dbReference>
<dbReference type="Gene3D" id="3.30.40.10">
    <property type="entry name" value="Zinc/RING finger domain, C3HC4 (zinc finger)"/>
    <property type="match status" value="1"/>
</dbReference>
<keyword evidence="7" id="KW-1185">Reference proteome</keyword>
<accession>A0A232ELJ0</accession>
<dbReference type="AlphaFoldDB" id="A0A232ELJ0"/>
<evidence type="ECO:0000256" key="2">
    <source>
        <dbReference type="ARBA" id="ARBA00022723"/>
    </source>
</evidence>
<dbReference type="PANTHER" id="PTHR14955:SF4">
    <property type="entry name" value="PHD-TYPE DOMAIN-CONTAINING PROTEIN"/>
    <property type="match status" value="1"/>
</dbReference>
<dbReference type="GO" id="GO:0006357">
    <property type="term" value="P:regulation of transcription by RNA polymerase II"/>
    <property type="evidence" value="ECO:0007669"/>
    <property type="project" value="TreeGrafter"/>
</dbReference>
<protein>
    <recommendedName>
        <fullName evidence="5">PHD-type domain-containing protein</fullName>
    </recommendedName>
</protein>
<proteinExistence type="predicted"/>
<keyword evidence="3" id="KW-0863">Zinc-finger</keyword>
<keyword evidence="4" id="KW-0862">Zinc</keyword>
<evidence type="ECO:0000256" key="3">
    <source>
        <dbReference type="ARBA" id="ARBA00022771"/>
    </source>
</evidence>
<dbReference type="Proteomes" id="UP000215335">
    <property type="component" value="Unassembled WGS sequence"/>
</dbReference>
<reference evidence="6 7" key="1">
    <citation type="journal article" date="2017" name="Curr. Biol.">
        <title>The Evolution of Venom by Co-option of Single-Copy Genes.</title>
        <authorList>
            <person name="Martinson E.O."/>
            <person name="Mrinalini"/>
            <person name="Kelkar Y.D."/>
            <person name="Chang C.H."/>
            <person name="Werren J.H."/>
        </authorList>
    </citation>
    <scope>NUCLEOTIDE SEQUENCE [LARGE SCALE GENOMIC DNA]</scope>
    <source>
        <strain evidence="6 7">Alberta</strain>
        <tissue evidence="6">Whole body</tissue>
    </source>
</reference>
<feature type="domain" description="PHD-type" evidence="5">
    <location>
        <begin position="212"/>
        <end position="322"/>
    </location>
</feature>
<dbReference type="InterPro" id="IPR034732">
    <property type="entry name" value="EPHD"/>
</dbReference>
<comment type="caution">
    <text evidence="6">The sequence shown here is derived from an EMBL/GenBank/DDBJ whole genome shotgun (WGS) entry which is preliminary data.</text>
</comment>
<dbReference type="PROSITE" id="PS51805">
    <property type="entry name" value="EPHD"/>
    <property type="match status" value="1"/>
</dbReference>
<keyword evidence="1" id="KW-0597">Phosphoprotein</keyword>
<evidence type="ECO:0000313" key="7">
    <source>
        <dbReference type="Proteomes" id="UP000215335"/>
    </source>
</evidence>
<dbReference type="GO" id="GO:0008270">
    <property type="term" value="F:zinc ion binding"/>
    <property type="evidence" value="ECO:0007669"/>
    <property type="project" value="UniProtKB-KW"/>
</dbReference>
<evidence type="ECO:0000313" key="6">
    <source>
        <dbReference type="EMBL" id="OXU19172.1"/>
    </source>
</evidence>
<evidence type="ECO:0000256" key="1">
    <source>
        <dbReference type="ARBA" id="ARBA00022553"/>
    </source>
</evidence>